<reference evidence="1" key="1">
    <citation type="submission" date="2023-03" db="EMBL/GenBank/DDBJ databases">
        <title>Massive genome expansion in bonnet fungi (Mycena s.s.) driven by repeated elements and novel gene families across ecological guilds.</title>
        <authorList>
            <consortium name="Lawrence Berkeley National Laboratory"/>
            <person name="Harder C.B."/>
            <person name="Miyauchi S."/>
            <person name="Viragh M."/>
            <person name="Kuo A."/>
            <person name="Thoen E."/>
            <person name="Andreopoulos B."/>
            <person name="Lu D."/>
            <person name="Skrede I."/>
            <person name="Drula E."/>
            <person name="Henrissat B."/>
            <person name="Morin E."/>
            <person name="Kohler A."/>
            <person name="Barry K."/>
            <person name="LaButti K."/>
            <person name="Morin E."/>
            <person name="Salamov A."/>
            <person name="Lipzen A."/>
            <person name="Mereny Z."/>
            <person name="Hegedus B."/>
            <person name="Baldrian P."/>
            <person name="Stursova M."/>
            <person name="Weitz H."/>
            <person name="Taylor A."/>
            <person name="Grigoriev I.V."/>
            <person name="Nagy L.G."/>
            <person name="Martin F."/>
            <person name="Kauserud H."/>
        </authorList>
    </citation>
    <scope>NUCLEOTIDE SEQUENCE</scope>
    <source>
        <strain evidence="1">9284</strain>
    </source>
</reference>
<comment type="caution">
    <text evidence="1">The sequence shown here is derived from an EMBL/GenBank/DDBJ whole genome shotgun (WGS) entry which is preliminary data.</text>
</comment>
<keyword evidence="2" id="KW-1185">Reference proteome</keyword>
<dbReference type="AlphaFoldDB" id="A0AAD7BZU2"/>
<name>A0AAD7BZU2_9AGAR</name>
<evidence type="ECO:0000313" key="2">
    <source>
        <dbReference type="Proteomes" id="UP001221142"/>
    </source>
</evidence>
<dbReference type="Proteomes" id="UP001221142">
    <property type="component" value="Unassembled WGS sequence"/>
</dbReference>
<accession>A0AAD7BZU2</accession>
<proteinExistence type="predicted"/>
<organism evidence="1 2">
    <name type="scientific">Roridomyces roridus</name>
    <dbReference type="NCBI Taxonomy" id="1738132"/>
    <lineage>
        <taxon>Eukaryota</taxon>
        <taxon>Fungi</taxon>
        <taxon>Dikarya</taxon>
        <taxon>Basidiomycota</taxon>
        <taxon>Agaricomycotina</taxon>
        <taxon>Agaricomycetes</taxon>
        <taxon>Agaricomycetidae</taxon>
        <taxon>Agaricales</taxon>
        <taxon>Marasmiineae</taxon>
        <taxon>Mycenaceae</taxon>
        <taxon>Roridomyces</taxon>
    </lineage>
</organism>
<sequence>MDLSVEPQAPGDVLIELEDFAPEAVDLVRLLYTVPDVLCERCVERRVRCTFERWGACCTECVGTNHRCRFELQEWFIFFNPPTPDSRLLCHTRLMVFTELWYWLKINGLEPWMFYDCDEEGWPAVLTEPIRGYISSSYDRTLLSYLQSLFLHEGRLLLLADVRNRLSTLSRIDCPPSHYSSTVEAARQDPSLIVRRSDRIF</sequence>
<evidence type="ECO:0000313" key="1">
    <source>
        <dbReference type="EMBL" id="KAJ7635230.1"/>
    </source>
</evidence>
<gene>
    <name evidence="1" type="ORF">FB45DRAFT_1026108</name>
</gene>
<protein>
    <recommendedName>
        <fullName evidence="3">Zn(2)-C6 fungal-type domain-containing protein</fullName>
    </recommendedName>
</protein>
<evidence type="ECO:0008006" key="3">
    <source>
        <dbReference type="Google" id="ProtNLM"/>
    </source>
</evidence>
<dbReference type="EMBL" id="JARKIF010000007">
    <property type="protein sequence ID" value="KAJ7635230.1"/>
    <property type="molecule type" value="Genomic_DNA"/>
</dbReference>